<dbReference type="InterPro" id="IPR020103">
    <property type="entry name" value="PsdUridine_synth_cat_dom_sf"/>
</dbReference>
<dbReference type="SUPFAM" id="SSF55174">
    <property type="entry name" value="Alpha-L RNA-binding motif"/>
    <property type="match status" value="1"/>
</dbReference>
<comment type="caution">
    <text evidence="9">The sequence shown here is derived from an EMBL/GenBank/DDBJ whole genome shotgun (WGS) entry which is preliminary data.</text>
</comment>
<dbReference type="Gene3D" id="3.30.70.1560">
    <property type="entry name" value="Alpha-L RNA-binding motif"/>
    <property type="match status" value="1"/>
</dbReference>
<proteinExistence type="inferred from homology"/>
<evidence type="ECO:0000256" key="2">
    <source>
        <dbReference type="ARBA" id="ARBA00022884"/>
    </source>
</evidence>
<dbReference type="Gene3D" id="3.10.290.10">
    <property type="entry name" value="RNA-binding S4 domain"/>
    <property type="match status" value="1"/>
</dbReference>
<dbReference type="InterPro" id="IPR000748">
    <property type="entry name" value="PsdUridine_synth_RsuA/RluB/E/F"/>
</dbReference>
<evidence type="ECO:0000256" key="4">
    <source>
        <dbReference type="ARBA" id="ARBA00036749"/>
    </source>
</evidence>
<dbReference type="InterPro" id="IPR042092">
    <property type="entry name" value="PsdUridine_s_RsuA/RluB/E/F_cat"/>
</dbReference>
<dbReference type="GO" id="GO:0000455">
    <property type="term" value="P:enzyme-directed rRNA pseudouridine synthesis"/>
    <property type="evidence" value="ECO:0007669"/>
    <property type="project" value="UniProtKB-ARBA"/>
</dbReference>
<keyword evidence="2 6" id="KW-0694">RNA-binding</keyword>
<gene>
    <name evidence="9" type="ORF">E6C76_10725</name>
</gene>
<dbReference type="CDD" id="cd02553">
    <property type="entry name" value="PseudoU_synth_RsuA"/>
    <property type="match status" value="1"/>
</dbReference>
<evidence type="ECO:0000256" key="1">
    <source>
        <dbReference type="ARBA" id="ARBA00008348"/>
    </source>
</evidence>
<dbReference type="CDD" id="cd00165">
    <property type="entry name" value="S4"/>
    <property type="match status" value="1"/>
</dbReference>
<dbReference type="PROSITE" id="PS50889">
    <property type="entry name" value="S4"/>
    <property type="match status" value="1"/>
</dbReference>
<dbReference type="Pfam" id="PF01479">
    <property type="entry name" value="S4"/>
    <property type="match status" value="1"/>
</dbReference>
<feature type="domain" description="RNA-binding S4" evidence="8">
    <location>
        <begin position="4"/>
        <end position="67"/>
    </location>
</feature>
<evidence type="ECO:0000256" key="7">
    <source>
        <dbReference type="RuleBase" id="RU003887"/>
    </source>
</evidence>
<evidence type="ECO:0000256" key="3">
    <source>
        <dbReference type="ARBA" id="ARBA00023235"/>
    </source>
</evidence>
<comment type="similarity">
    <text evidence="1 7">Belongs to the pseudouridine synthase RsuA family.</text>
</comment>
<sequence length="242" mass="26722">MGPMKLERLLHSQGFGSRKECRALIRAGRVAVAGQPVEDPFAEIPPEDAVFSVDDEDWRYRAQAYVLLHKPAGHECSHQPQFHPSVFSLLPEPLGTRGVQCVGRLDQDSTGLLLLSDDGQFIHRWSSGKKRVPKVYEVTTAEAVTDEQVATLLAGVQLHDEPAPILAAACERTGEYALRLTVTEGKYHQVKRMVAAAGNHVERLHRTRIGGLDLPADLPAGAWRWLDEADLARLADFPVIAR</sequence>
<dbReference type="InterPro" id="IPR020094">
    <property type="entry name" value="TruA/RsuA/RluB/E/F_N"/>
</dbReference>
<dbReference type="PROSITE" id="PS01149">
    <property type="entry name" value="PSI_RSU"/>
    <property type="match status" value="1"/>
</dbReference>
<dbReference type="GO" id="GO:0160136">
    <property type="term" value="F:16S rRNA pseudouridine(516) synthase activity"/>
    <property type="evidence" value="ECO:0007669"/>
    <property type="project" value="UniProtKB-EC"/>
</dbReference>
<dbReference type="NCBIfam" id="TIGR00093">
    <property type="entry name" value="pseudouridine synthase"/>
    <property type="match status" value="1"/>
</dbReference>
<keyword evidence="10" id="KW-1185">Reference proteome</keyword>
<dbReference type="PANTHER" id="PTHR47683:SF4">
    <property type="entry name" value="PSEUDOURIDINE SYNTHASE"/>
    <property type="match status" value="1"/>
</dbReference>
<organism evidence="9 10">
    <name type="scientific">Pseudothauera nasutitermitis</name>
    <dbReference type="NCBI Taxonomy" id="2565930"/>
    <lineage>
        <taxon>Bacteria</taxon>
        <taxon>Pseudomonadati</taxon>
        <taxon>Pseudomonadota</taxon>
        <taxon>Betaproteobacteria</taxon>
        <taxon>Rhodocyclales</taxon>
        <taxon>Zoogloeaceae</taxon>
        <taxon>Pseudothauera</taxon>
    </lineage>
</organism>
<dbReference type="InterPro" id="IPR018496">
    <property type="entry name" value="PsdUridine_synth_RsuA/RluB_CS"/>
</dbReference>
<accession>A0A4S4AZ47</accession>
<dbReference type="Proteomes" id="UP000308430">
    <property type="component" value="Unassembled WGS sequence"/>
</dbReference>
<dbReference type="PANTHER" id="PTHR47683">
    <property type="entry name" value="PSEUDOURIDINE SYNTHASE FAMILY PROTEIN-RELATED"/>
    <property type="match status" value="1"/>
</dbReference>
<evidence type="ECO:0000313" key="10">
    <source>
        <dbReference type="Proteomes" id="UP000308430"/>
    </source>
</evidence>
<protein>
    <recommendedName>
        <fullName evidence="7">Pseudouridine synthase</fullName>
        <ecNumber evidence="7">5.4.99.-</ecNumber>
    </recommendedName>
</protein>
<dbReference type="InterPro" id="IPR006145">
    <property type="entry name" value="PsdUridine_synth_RsuA/RluA"/>
</dbReference>
<dbReference type="InterPro" id="IPR036986">
    <property type="entry name" value="S4_RNA-bd_sf"/>
</dbReference>
<dbReference type="Pfam" id="PF00849">
    <property type="entry name" value="PseudoU_synth_2"/>
    <property type="match status" value="1"/>
</dbReference>
<dbReference type="SUPFAM" id="SSF55120">
    <property type="entry name" value="Pseudouridine synthase"/>
    <property type="match status" value="1"/>
</dbReference>
<keyword evidence="3 7" id="KW-0413">Isomerase</keyword>
<dbReference type="EMBL" id="SSOC01000004">
    <property type="protein sequence ID" value="THF64986.1"/>
    <property type="molecule type" value="Genomic_DNA"/>
</dbReference>
<evidence type="ECO:0000256" key="5">
    <source>
        <dbReference type="ARBA" id="ARBA00037590"/>
    </source>
</evidence>
<dbReference type="FunFam" id="3.30.70.1560:FF:000001">
    <property type="entry name" value="Pseudouridine synthase"/>
    <property type="match status" value="1"/>
</dbReference>
<dbReference type="SMART" id="SM00363">
    <property type="entry name" value="S4"/>
    <property type="match status" value="1"/>
</dbReference>
<dbReference type="InterPro" id="IPR050343">
    <property type="entry name" value="RsuA_PseudoU_synthase"/>
</dbReference>
<evidence type="ECO:0000313" key="9">
    <source>
        <dbReference type="EMBL" id="THF64986.1"/>
    </source>
</evidence>
<dbReference type="AlphaFoldDB" id="A0A4S4AZ47"/>
<dbReference type="GO" id="GO:0005829">
    <property type="term" value="C:cytosol"/>
    <property type="evidence" value="ECO:0007669"/>
    <property type="project" value="UniProtKB-ARBA"/>
</dbReference>
<dbReference type="InterPro" id="IPR002942">
    <property type="entry name" value="S4_RNA-bd"/>
</dbReference>
<dbReference type="OrthoDB" id="9807213at2"/>
<dbReference type="GO" id="GO:0003723">
    <property type="term" value="F:RNA binding"/>
    <property type="evidence" value="ECO:0007669"/>
    <property type="project" value="UniProtKB-KW"/>
</dbReference>
<name>A0A4S4AZ47_9RHOO</name>
<reference evidence="9 10" key="1">
    <citation type="submission" date="2019-04" db="EMBL/GenBank/DDBJ databases">
        <title>Azoarcus nasutitermitis sp. nov. isolated from termite nest.</title>
        <authorList>
            <person name="Lin S.-Y."/>
            <person name="Hameed A."/>
            <person name="Hsu Y.-H."/>
            <person name="Young C.-C."/>
        </authorList>
    </citation>
    <scope>NUCLEOTIDE SEQUENCE [LARGE SCALE GENOMIC DNA]</scope>
    <source>
        <strain evidence="9 10">CC-YHH838</strain>
    </source>
</reference>
<dbReference type="Gene3D" id="3.30.70.580">
    <property type="entry name" value="Pseudouridine synthase I, catalytic domain, N-terminal subdomain"/>
    <property type="match status" value="1"/>
</dbReference>
<comment type="catalytic activity">
    <reaction evidence="4">
        <text>uridine(516) in 16S rRNA = pseudouridine(516) in 16S rRNA</text>
        <dbReference type="Rhea" id="RHEA:38867"/>
        <dbReference type="Rhea" id="RHEA-COMP:10089"/>
        <dbReference type="Rhea" id="RHEA-COMP:10090"/>
        <dbReference type="ChEBI" id="CHEBI:65314"/>
        <dbReference type="ChEBI" id="CHEBI:65315"/>
        <dbReference type="EC" id="5.4.99.19"/>
    </reaction>
</comment>
<evidence type="ECO:0000256" key="6">
    <source>
        <dbReference type="PROSITE-ProRule" id="PRU00182"/>
    </source>
</evidence>
<dbReference type="EC" id="5.4.99.-" evidence="7"/>
<comment type="function">
    <text evidence="5">Responsible for synthesis of pseudouridine from uracil-516 in 16S ribosomal RNA.</text>
</comment>
<evidence type="ECO:0000259" key="8">
    <source>
        <dbReference type="SMART" id="SM00363"/>
    </source>
</evidence>